<dbReference type="PANTHER" id="PTHR36919">
    <property type="entry name" value="BLR1215 PROTEIN"/>
    <property type="match status" value="1"/>
</dbReference>
<feature type="signal peptide" evidence="1">
    <location>
        <begin position="1"/>
        <end position="20"/>
    </location>
</feature>
<protein>
    <submittedName>
        <fullName evidence="3">Uncharacterized protein (DUF2147 family)</fullName>
    </submittedName>
</protein>
<dbReference type="RefSeq" id="WP_183529368.1">
    <property type="nucleotide sequence ID" value="NZ_JACIJM010000006.1"/>
</dbReference>
<dbReference type="Pfam" id="PF09917">
    <property type="entry name" value="DUF2147"/>
    <property type="match status" value="1"/>
</dbReference>
<dbReference type="PANTHER" id="PTHR36919:SF2">
    <property type="entry name" value="BLL6627 PROTEIN"/>
    <property type="match status" value="1"/>
</dbReference>
<reference evidence="3 4" key="1">
    <citation type="submission" date="2020-08" db="EMBL/GenBank/DDBJ databases">
        <title>Genomic Encyclopedia of Type Strains, Phase IV (KMG-IV): sequencing the most valuable type-strain genomes for metagenomic binning, comparative biology and taxonomic classification.</title>
        <authorList>
            <person name="Goeker M."/>
        </authorList>
    </citation>
    <scope>NUCLEOTIDE SEQUENCE [LARGE SCALE GENOMIC DNA]</scope>
    <source>
        <strain evidence="3 4">DSM 101064</strain>
    </source>
</reference>
<feature type="chain" id="PRO_5031346777" evidence="1">
    <location>
        <begin position="21"/>
        <end position="131"/>
    </location>
</feature>
<keyword evidence="4" id="KW-1185">Reference proteome</keyword>
<feature type="domain" description="DUF2147" evidence="2">
    <location>
        <begin position="26"/>
        <end position="129"/>
    </location>
</feature>
<gene>
    <name evidence="3" type="ORF">FHS72_002412</name>
</gene>
<evidence type="ECO:0000259" key="2">
    <source>
        <dbReference type="Pfam" id="PF09917"/>
    </source>
</evidence>
<dbReference type="InterPro" id="IPR019223">
    <property type="entry name" value="DUF2147"/>
</dbReference>
<accession>A0A7W9EYI3</accession>
<sequence>MKKILLAAVAAMAMATTATAQEAVYGEWKSQPGETGGYIHVRLGPCGANVCGEITEVVGNDNTSIVGRTIIQNMAPQGGGAYSGGTIWAPDTDKTYKADMTMNGNSSLVVRGCVGICTGLTSRSQTWSRIR</sequence>
<organism evidence="3 4">
    <name type="scientific">Yoonia ponticola</name>
    <dbReference type="NCBI Taxonomy" id="1524255"/>
    <lineage>
        <taxon>Bacteria</taxon>
        <taxon>Pseudomonadati</taxon>
        <taxon>Pseudomonadota</taxon>
        <taxon>Alphaproteobacteria</taxon>
        <taxon>Rhodobacterales</taxon>
        <taxon>Paracoccaceae</taxon>
        <taxon>Yoonia</taxon>
    </lineage>
</organism>
<dbReference type="Gene3D" id="2.40.128.520">
    <property type="match status" value="1"/>
</dbReference>
<name>A0A7W9EYI3_9RHOB</name>
<evidence type="ECO:0000313" key="4">
    <source>
        <dbReference type="Proteomes" id="UP000535415"/>
    </source>
</evidence>
<evidence type="ECO:0000313" key="3">
    <source>
        <dbReference type="EMBL" id="MBB5722782.1"/>
    </source>
</evidence>
<comment type="caution">
    <text evidence="3">The sequence shown here is derived from an EMBL/GenBank/DDBJ whole genome shotgun (WGS) entry which is preliminary data.</text>
</comment>
<proteinExistence type="predicted"/>
<dbReference type="AlphaFoldDB" id="A0A7W9EYI3"/>
<dbReference type="Proteomes" id="UP000535415">
    <property type="component" value="Unassembled WGS sequence"/>
</dbReference>
<dbReference type="EMBL" id="JACIJM010000006">
    <property type="protein sequence ID" value="MBB5722782.1"/>
    <property type="molecule type" value="Genomic_DNA"/>
</dbReference>
<keyword evidence="1" id="KW-0732">Signal</keyword>
<evidence type="ECO:0000256" key="1">
    <source>
        <dbReference type="SAM" id="SignalP"/>
    </source>
</evidence>